<dbReference type="NCBIfam" id="TIGR01180">
    <property type="entry name" value="aman2_put"/>
    <property type="match status" value="1"/>
</dbReference>
<feature type="compositionally biased region" description="Polar residues" evidence="6">
    <location>
        <begin position="1"/>
        <end position="33"/>
    </location>
</feature>
<dbReference type="CDD" id="cd00078">
    <property type="entry name" value="HECTc"/>
    <property type="match status" value="1"/>
</dbReference>
<dbReference type="PANTHER" id="PTHR45700:SF2">
    <property type="entry name" value="UBIQUITIN-PROTEIN LIGASE E3C"/>
    <property type="match status" value="1"/>
</dbReference>
<dbReference type="CDD" id="cd23767">
    <property type="entry name" value="IQCD"/>
    <property type="match status" value="1"/>
</dbReference>
<dbReference type="EC" id="2.3.2.26" evidence="2"/>
<keyword evidence="9" id="KW-1185">Reference proteome</keyword>
<dbReference type="InterPro" id="IPR012939">
    <property type="entry name" value="Glyco_hydro_92"/>
</dbReference>
<dbReference type="Gene3D" id="3.30.2160.10">
    <property type="entry name" value="Hect, E3 ligase catalytic domain"/>
    <property type="match status" value="1"/>
</dbReference>
<dbReference type="Pfam" id="PF00632">
    <property type="entry name" value="HECT"/>
    <property type="match status" value="1"/>
</dbReference>
<dbReference type="InterPro" id="IPR041371">
    <property type="entry name" value="GH92_N"/>
</dbReference>
<evidence type="ECO:0000256" key="3">
    <source>
        <dbReference type="ARBA" id="ARBA00022679"/>
    </source>
</evidence>
<keyword evidence="4 5" id="KW-0833">Ubl conjugation pathway</keyword>
<sequence length="2184" mass="240533">MFPTFTGSSRKTRNVNLSGQKATNPFTSTSWAPSTPPGASKTVAHAQAERLQRQQERDRLKAAQRIQCTWRGHQSRRNLRASRRQALDQLYRERGTVDAEQRAVKAAPLLLSIYQLSSDDDHERLCLFAGDLLQTKFACFQSGAIELPRLGRLARIVVSALARLDPKIESSKVQILLETIIEITTARPQAVQSSLGKLYKTLGKYCHNLGPTSQLLGLIQRAVSAPISVAGGPAFTQTAYYEFAISFLAQPDLFLFESNIASFASAVDVDTLSESLSARPLPDSRTSSSQTNLLWLLAHFIVLQKNRKQLVLHSRSLRVLASLLSVLSPQIRVGFAAAGLKASADTQDLDDTPEPQSALPPYVSDKLASLTDRDEISGLLEKFTADHGGTSASELEDAGFLAGYILTLVYCFPTLSDDIRMRLYLADIPTRQGPLPAVKFFWNAVSRTSIFSKIASDSDAALAMLRQRPTTGSESLWHREWRTILLFLELYIFVLRLTDDDDFFSGIAPSAESRASTSTSRLRSSSLGLQDLKRLTIFLKHLGFTLYYNAAALLGSEANTENSLTSSRPRSGSFDKKATRALAFTLTAGVDFEAFRDLVSTAMRMLYERDSRRRFLPQNHWLMTSKFDMEGFLSAVVLEEQGQHERAEAGEDSDDEWEVEGPPSPSPGGERLSRLAQMERMRVARKRAARDFLRAAAGPRLEILRHMPFVIPFDMRVQIFRQFVHLDKHRRRGGNIDPDRWRLWVINQHGGPFEPTQMGRSIISRHQATIQRGRVLNDALEEFWDLNEGLKEPIQITFVDEFGIQEAGIDGGGVTKEFLTSVTTEAFSPDENLFVANSKNSYYPNPCAMDQLRAGFEEAQFPDGAELLAGELTNRLQQYEFLGRIIGKCMYEGILIDIAFAGFFLLKWAASSGGGGPGGAADAYRANINDLRELDEELYQGMLQLKNYPGDVRDLSLDFTITDQVSPPGEPLRTVTRNLVPNGENVAVTNENRPLYISYVARHRLVVQPHAQTRAFLRGLGMIIEPAWLSMFNQTELQRLVGGDSSEIDVDDLRRHTAYSGVYAIGDDGEEHPTVKLFWEVMRGLEDGERRDVLKYVTSTPRAPLLGFGQLSPPFSIRDGGLDEERLPSASTCVNLLKLPQYRTAAMLKRKLLPYDVLKFVDPLIGTTNGGHVFPGATLPYGMAKAVADTLSQAENAAGFVSDSAPIMGFSHMHDSGTGGHPSMGNFPLFVHPGCPHDDFAQCRFSVMDRPVDRVNGSAFASPGYFKVELRNGVKAEMTATQHVALYRFGFTGQTVVTVPKETGKGGKTEEVPYSPLVLVDLVDLMNSRSKGGIQVFPESGRVVGEGTYAPSFGSGSYAAYFCADFRGAKIRKAGTFVSNNATDKVLFLDGVGNGYYVPTGSAGAWLQFEPPAGGPDGKGRDELLARVGVSFVSVDKACQNAEGEVPDFKFERVHAEAREAWREKLSAVEVDVRGIDEELQTTFWSGMYRTLLSPQNYTGENPLWNSTEPYFDSFYCIWDSFRAQHPLLTIIDPVAQTEMVRALIDIYRHEGKLPDCRMSFCKGYTQGGSNADVVIADAFVKNLTVGIDWDTAYKAVVSDAEVEPREWRSEGRGNLVSWHDVGYIPWDDIDKNGTGPTSRTVSRGVEYAYDDFCISLLAAGLGHVDDAAKYRQRGGNWRNYWNPTQRDIFRAADDEITQTNFVGFMQPRLLNGSFRYQNTRSCSPVQDTHSCYFDTSLDTYEGSPWLYSFFAPQDMATLIRLMGGPEPFTSRLDFFHTSGISYMGNEQGFLPVFQFHYAGRPGMSSHYTHSYIPSLFNASVNGIPGNDDCAMGAFSAFAMMGFFPVAGQDVYLLTAPFFPQVRLRAKEEGKWAVIRVHGFMNESDVDRDGIKDEADGDGIVEPRRYIRRAKLNGKEYTKNWITHEFFLKGGLLELWLGDEESQYWGTAEEDLPPSYPVPNYFAHGALVTENWLLAVPGWPRGNEVGGGGPVSGTPPLVVVGAELPGFVHGALEYGIPGPGGAPGATPGILVACAQGAAVPGPLEGGGTAEVAVPWADICTDWAGSAASGSESHEKSEPNAKCCTTGNLDKTSALNILIMPLLILPQPSLMPEMSYRIGLCSPNGPVLTSLMKPMAEKYMLDSRYMSTDAGLATSEGRGAPGTDPSSGIGSVSVMGRVSCAEPKM</sequence>
<comment type="caution">
    <text evidence="8">The sequence shown here is derived from an EMBL/GenBank/DDBJ whole genome shotgun (WGS) entry which is preliminary data.</text>
</comment>
<proteinExistence type="predicted"/>
<organism evidence="8 9">
    <name type="scientific">Staphylotrichum tortipilum</name>
    <dbReference type="NCBI Taxonomy" id="2831512"/>
    <lineage>
        <taxon>Eukaryota</taxon>
        <taxon>Fungi</taxon>
        <taxon>Dikarya</taxon>
        <taxon>Ascomycota</taxon>
        <taxon>Pezizomycotina</taxon>
        <taxon>Sordariomycetes</taxon>
        <taxon>Sordariomycetidae</taxon>
        <taxon>Sordariales</taxon>
        <taxon>Chaetomiaceae</taxon>
        <taxon>Staphylotrichum</taxon>
    </lineage>
</organism>
<dbReference type="SUPFAM" id="SSF56204">
    <property type="entry name" value="Hect, E3 ligase catalytic domain"/>
    <property type="match status" value="1"/>
</dbReference>
<name>A0AAN6ML57_9PEZI</name>
<feature type="compositionally biased region" description="Acidic residues" evidence="6">
    <location>
        <begin position="650"/>
        <end position="659"/>
    </location>
</feature>
<dbReference type="Pfam" id="PF17678">
    <property type="entry name" value="Glyco_hydro_92N"/>
    <property type="match status" value="1"/>
</dbReference>
<evidence type="ECO:0000313" key="9">
    <source>
        <dbReference type="Proteomes" id="UP001303889"/>
    </source>
</evidence>
<dbReference type="Gene3D" id="2.70.98.10">
    <property type="match status" value="1"/>
</dbReference>
<dbReference type="InterPro" id="IPR000569">
    <property type="entry name" value="HECT_dom"/>
</dbReference>
<feature type="region of interest" description="Disordered" evidence="6">
    <location>
        <begin position="643"/>
        <end position="671"/>
    </location>
</feature>
<gene>
    <name evidence="8" type="ORF">C8A05DRAFT_44267</name>
</gene>
<dbReference type="Gene3D" id="1.20.1610.10">
    <property type="entry name" value="alpha-1,2-mannosidases domains"/>
    <property type="match status" value="1"/>
</dbReference>
<dbReference type="InterPro" id="IPR008928">
    <property type="entry name" value="6-hairpin_glycosidase_sf"/>
</dbReference>
<dbReference type="EMBL" id="MU855520">
    <property type="protein sequence ID" value="KAK3902279.1"/>
    <property type="molecule type" value="Genomic_DNA"/>
</dbReference>
<dbReference type="PANTHER" id="PTHR45700">
    <property type="entry name" value="UBIQUITIN-PROTEIN LIGASE E3C"/>
    <property type="match status" value="1"/>
</dbReference>
<reference evidence="8" key="1">
    <citation type="journal article" date="2023" name="Mol. Phylogenet. Evol.">
        <title>Genome-scale phylogeny and comparative genomics of the fungal order Sordariales.</title>
        <authorList>
            <person name="Hensen N."/>
            <person name="Bonometti L."/>
            <person name="Westerberg I."/>
            <person name="Brannstrom I.O."/>
            <person name="Guillou S."/>
            <person name="Cros-Aarteil S."/>
            <person name="Calhoun S."/>
            <person name="Haridas S."/>
            <person name="Kuo A."/>
            <person name="Mondo S."/>
            <person name="Pangilinan J."/>
            <person name="Riley R."/>
            <person name="LaButti K."/>
            <person name="Andreopoulos B."/>
            <person name="Lipzen A."/>
            <person name="Chen C."/>
            <person name="Yan M."/>
            <person name="Daum C."/>
            <person name="Ng V."/>
            <person name="Clum A."/>
            <person name="Steindorff A."/>
            <person name="Ohm R.A."/>
            <person name="Martin F."/>
            <person name="Silar P."/>
            <person name="Natvig D.O."/>
            <person name="Lalanne C."/>
            <person name="Gautier V."/>
            <person name="Ament-Velasquez S.L."/>
            <person name="Kruys A."/>
            <person name="Hutchinson M.I."/>
            <person name="Powell A.J."/>
            <person name="Barry K."/>
            <person name="Miller A.N."/>
            <person name="Grigoriev I.V."/>
            <person name="Debuchy R."/>
            <person name="Gladieux P."/>
            <person name="Hiltunen Thoren M."/>
            <person name="Johannesson H."/>
        </authorList>
    </citation>
    <scope>NUCLEOTIDE SEQUENCE</scope>
    <source>
        <strain evidence="8">CBS 103.79</strain>
    </source>
</reference>
<feature type="region of interest" description="Disordered" evidence="6">
    <location>
        <begin position="2151"/>
        <end position="2172"/>
    </location>
</feature>
<dbReference type="Pfam" id="PF07971">
    <property type="entry name" value="Glyco_hydro_92"/>
    <property type="match status" value="1"/>
</dbReference>
<dbReference type="GO" id="GO:0030246">
    <property type="term" value="F:carbohydrate binding"/>
    <property type="evidence" value="ECO:0007669"/>
    <property type="project" value="InterPro"/>
</dbReference>
<dbReference type="GO" id="GO:0000209">
    <property type="term" value="P:protein polyubiquitination"/>
    <property type="evidence" value="ECO:0007669"/>
    <property type="project" value="InterPro"/>
</dbReference>
<dbReference type="FunFam" id="2.70.98.10:FF:000010">
    <property type="entry name" value="Alpha-1,2-mannosidase family protein"/>
    <property type="match status" value="1"/>
</dbReference>
<keyword evidence="3" id="KW-0808">Transferase</keyword>
<feature type="active site" description="Glycyl thioester intermediate" evidence="5">
    <location>
        <position position="1133"/>
    </location>
</feature>
<dbReference type="Gene3D" id="3.90.1750.10">
    <property type="entry name" value="Hect, E3 ligase catalytic domains"/>
    <property type="match status" value="1"/>
</dbReference>
<dbReference type="InterPro" id="IPR005887">
    <property type="entry name" value="GH92_a_mannosidase_put"/>
</dbReference>
<dbReference type="GO" id="GO:0061630">
    <property type="term" value="F:ubiquitin protein ligase activity"/>
    <property type="evidence" value="ECO:0007669"/>
    <property type="project" value="UniProtKB-EC"/>
</dbReference>
<protein>
    <recommendedName>
        <fullName evidence="2">HECT-type E3 ubiquitin transferase</fullName>
        <ecNumber evidence="2">2.3.2.26</ecNumber>
    </recommendedName>
</protein>
<feature type="domain" description="HECT" evidence="7">
    <location>
        <begin position="786"/>
        <end position="1153"/>
    </location>
</feature>
<dbReference type="Gene3D" id="1.20.1050.60">
    <property type="entry name" value="alpha-1,2-mannosidase"/>
    <property type="match status" value="1"/>
</dbReference>
<reference evidence="8" key="2">
    <citation type="submission" date="2023-05" db="EMBL/GenBank/DDBJ databases">
        <authorList>
            <consortium name="Lawrence Berkeley National Laboratory"/>
            <person name="Steindorff A."/>
            <person name="Hensen N."/>
            <person name="Bonometti L."/>
            <person name="Westerberg I."/>
            <person name="Brannstrom I.O."/>
            <person name="Guillou S."/>
            <person name="Cros-Aarteil S."/>
            <person name="Calhoun S."/>
            <person name="Haridas S."/>
            <person name="Kuo A."/>
            <person name="Mondo S."/>
            <person name="Pangilinan J."/>
            <person name="Riley R."/>
            <person name="Labutti K."/>
            <person name="Andreopoulos B."/>
            <person name="Lipzen A."/>
            <person name="Chen C."/>
            <person name="Yanf M."/>
            <person name="Daum C."/>
            <person name="Ng V."/>
            <person name="Clum A."/>
            <person name="Ohm R."/>
            <person name="Martin F."/>
            <person name="Silar P."/>
            <person name="Natvig D."/>
            <person name="Lalanne C."/>
            <person name="Gautier V."/>
            <person name="Ament-Velasquez S.L."/>
            <person name="Kruys A."/>
            <person name="Hutchinson M.I."/>
            <person name="Powell A.J."/>
            <person name="Barry K."/>
            <person name="Miller A.N."/>
            <person name="Grigoriev I.V."/>
            <person name="Debuchy R."/>
            <person name="Gladieux P."/>
            <person name="Thoren M.H."/>
            <person name="Johannesson H."/>
        </authorList>
    </citation>
    <scope>NUCLEOTIDE SEQUENCE</scope>
    <source>
        <strain evidence="8">CBS 103.79</strain>
    </source>
</reference>
<evidence type="ECO:0000313" key="8">
    <source>
        <dbReference type="EMBL" id="KAK3902279.1"/>
    </source>
</evidence>
<dbReference type="GO" id="GO:0005975">
    <property type="term" value="P:carbohydrate metabolic process"/>
    <property type="evidence" value="ECO:0007669"/>
    <property type="project" value="InterPro"/>
</dbReference>
<dbReference type="PROSITE" id="PS50237">
    <property type="entry name" value="HECT"/>
    <property type="match status" value="1"/>
</dbReference>
<evidence type="ECO:0000259" key="7">
    <source>
        <dbReference type="PROSITE" id="PS50237"/>
    </source>
</evidence>
<dbReference type="InterPro" id="IPR014718">
    <property type="entry name" value="GH-type_carb-bd"/>
</dbReference>
<dbReference type="Gene3D" id="3.30.2410.10">
    <property type="entry name" value="Hect, E3 ligase catalytic domain"/>
    <property type="match status" value="1"/>
</dbReference>
<dbReference type="InterPro" id="IPR035983">
    <property type="entry name" value="Hect_E3_ubiquitin_ligase"/>
</dbReference>
<dbReference type="GO" id="GO:0006511">
    <property type="term" value="P:ubiquitin-dependent protein catabolic process"/>
    <property type="evidence" value="ECO:0007669"/>
    <property type="project" value="TreeGrafter"/>
</dbReference>
<comment type="catalytic activity">
    <reaction evidence="1">
        <text>S-ubiquitinyl-[E2 ubiquitin-conjugating enzyme]-L-cysteine + [acceptor protein]-L-lysine = [E2 ubiquitin-conjugating enzyme]-L-cysteine + N(6)-ubiquitinyl-[acceptor protein]-L-lysine.</text>
        <dbReference type="EC" id="2.3.2.26"/>
    </reaction>
</comment>
<evidence type="ECO:0000256" key="4">
    <source>
        <dbReference type="ARBA" id="ARBA00022786"/>
    </source>
</evidence>
<dbReference type="Proteomes" id="UP001303889">
    <property type="component" value="Unassembled WGS sequence"/>
</dbReference>
<feature type="region of interest" description="Disordered" evidence="6">
    <location>
        <begin position="1"/>
        <end position="42"/>
    </location>
</feature>
<dbReference type="SUPFAM" id="SSF48208">
    <property type="entry name" value="Six-hairpin glycosidases"/>
    <property type="match status" value="1"/>
</dbReference>
<dbReference type="GO" id="GO:0016787">
    <property type="term" value="F:hydrolase activity"/>
    <property type="evidence" value="ECO:0007669"/>
    <property type="project" value="UniProtKB-KW"/>
</dbReference>
<evidence type="ECO:0000256" key="5">
    <source>
        <dbReference type="PROSITE-ProRule" id="PRU00104"/>
    </source>
</evidence>
<accession>A0AAN6ML57</accession>
<dbReference type="InterPro" id="IPR044611">
    <property type="entry name" value="E3A/B/C-like"/>
</dbReference>
<evidence type="ECO:0000256" key="2">
    <source>
        <dbReference type="ARBA" id="ARBA00012485"/>
    </source>
</evidence>
<dbReference type="SMART" id="SM00119">
    <property type="entry name" value="HECTc"/>
    <property type="match status" value="1"/>
</dbReference>
<evidence type="ECO:0000256" key="1">
    <source>
        <dbReference type="ARBA" id="ARBA00000885"/>
    </source>
</evidence>
<evidence type="ECO:0000256" key="6">
    <source>
        <dbReference type="SAM" id="MobiDB-lite"/>
    </source>
</evidence>
<keyword evidence="8" id="KW-0378">Hydrolase</keyword>
<dbReference type="FunFam" id="1.20.1610.10:FF:000002">
    <property type="entry name" value="Alpha-1,2-mannosidase family protein"/>
    <property type="match status" value="1"/>
</dbReference>
<dbReference type="PROSITE" id="PS50096">
    <property type="entry name" value="IQ"/>
    <property type="match status" value="1"/>
</dbReference>
<dbReference type="Gene3D" id="3.30.2080.10">
    <property type="entry name" value="GH92 mannosidase domain"/>
    <property type="match status" value="1"/>
</dbReference>
<dbReference type="FunFam" id="3.30.2160.10:FF:000002">
    <property type="entry name" value="Putative Ubiquitin-protein ligase E3C"/>
    <property type="match status" value="1"/>
</dbReference>
<dbReference type="FunFam" id="1.20.1050.60:FF:000002">
    <property type="entry name" value="Glycosyl hydrolase family 92"/>
    <property type="match status" value="1"/>
</dbReference>